<dbReference type="AlphaFoldDB" id="A8ZRQ9"/>
<gene>
    <name evidence="1" type="ordered locus">Dole_0016</name>
</gene>
<evidence type="ECO:0000313" key="1">
    <source>
        <dbReference type="EMBL" id="ABW65826.1"/>
    </source>
</evidence>
<dbReference type="EMBL" id="CP000859">
    <property type="protein sequence ID" value="ABW65826.1"/>
    <property type="molecule type" value="Genomic_DNA"/>
</dbReference>
<name>A8ZRQ9_DESOH</name>
<reference evidence="1 2" key="1">
    <citation type="submission" date="2007-10" db="EMBL/GenBank/DDBJ databases">
        <title>Complete sequence of Desulfococcus oleovorans Hxd3.</title>
        <authorList>
            <consortium name="US DOE Joint Genome Institute"/>
            <person name="Copeland A."/>
            <person name="Lucas S."/>
            <person name="Lapidus A."/>
            <person name="Barry K."/>
            <person name="Glavina del Rio T."/>
            <person name="Dalin E."/>
            <person name="Tice H."/>
            <person name="Pitluck S."/>
            <person name="Kiss H."/>
            <person name="Brettin T."/>
            <person name="Bruce D."/>
            <person name="Detter J.C."/>
            <person name="Han C."/>
            <person name="Schmutz J."/>
            <person name="Larimer F."/>
            <person name="Land M."/>
            <person name="Hauser L."/>
            <person name="Kyrpides N."/>
            <person name="Kim E."/>
            <person name="Wawrik B."/>
            <person name="Richardson P."/>
        </authorList>
    </citation>
    <scope>NUCLEOTIDE SEQUENCE [LARGE SCALE GENOMIC DNA]</scope>
    <source>
        <strain evidence="2">DSM 6200 / JCM 39069 / Hxd3</strain>
    </source>
</reference>
<dbReference type="STRING" id="96561.Dole_0016"/>
<dbReference type="eggNOG" id="ENOG5032TM6">
    <property type="taxonomic scope" value="Bacteria"/>
</dbReference>
<evidence type="ECO:0008006" key="3">
    <source>
        <dbReference type="Google" id="ProtNLM"/>
    </source>
</evidence>
<sequence length="197" mass="21687">MKTVRLIVCLGLAVLMTGFWGCGRSEIDFGSFSGNVYKNDYFDMALTLADDVRIDTRQKAAAAQAAKPSELQTLTLFTAYLYPDDSEVLFNANLMAMADRIDKPMGVKTGRDYHLYTKKLLESTPIPVSLSQDITTQTLGGKTFDLMQAAIPLAQVSVKQDLYAAAMGDYILVLAISYTNPDERAALLEMLNTVSFK</sequence>
<dbReference type="KEGG" id="dol:Dole_0016"/>
<accession>A8ZRQ9</accession>
<protein>
    <recommendedName>
        <fullName evidence="3">DUF1795 domain-containing protein</fullName>
    </recommendedName>
</protein>
<proteinExistence type="predicted"/>
<dbReference type="RefSeq" id="WP_012173445.1">
    <property type="nucleotide sequence ID" value="NC_009943.1"/>
</dbReference>
<evidence type="ECO:0000313" key="2">
    <source>
        <dbReference type="Proteomes" id="UP000008561"/>
    </source>
</evidence>
<dbReference type="HOGENOM" id="CLU_1347260_0_0_7"/>
<dbReference type="Proteomes" id="UP000008561">
    <property type="component" value="Chromosome"/>
</dbReference>
<keyword evidence="2" id="KW-1185">Reference proteome</keyword>
<organism evidence="1 2">
    <name type="scientific">Desulfosudis oleivorans (strain DSM 6200 / JCM 39069 / Hxd3)</name>
    <name type="common">Desulfococcus oleovorans</name>
    <dbReference type="NCBI Taxonomy" id="96561"/>
    <lineage>
        <taxon>Bacteria</taxon>
        <taxon>Pseudomonadati</taxon>
        <taxon>Thermodesulfobacteriota</taxon>
        <taxon>Desulfobacteria</taxon>
        <taxon>Desulfobacterales</taxon>
        <taxon>Desulfosudaceae</taxon>
        <taxon>Desulfosudis</taxon>
    </lineage>
</organism>
<dbReference type="OrthoDB" id="9180224at2"/>